<dbReference type="SMART" id="SM00244">
    <property type="entry name" value="PHB"/>
    <property type="match status" value="1"/>
</dbReference>
<name>A0ABV7JSU6_9SPHI</name>
<dbReference type="GO" id="GO:0006508">
    <property type="term" value="P:proteolysis"/>
    <property type="evidence" value="ECO:0007669"/>
    <property type="project" value="UniProtKB-KW"/>
</dbReference>
<dbReference type="InterPro" id="IPR010201">
    <property type="entry name" value="HflK"/>
</dbReference>
<sequence>MLNDNQKTNYYLYWIQKYRSRIILAVFALIIVLTSVRTVGPEEEGVVVQLGEYSRTEAPGLNFIIPFGIEKMYKIPVQRQLKQEFGFRTTSANQQSSYTKSGYADESIMLTGDLNLTDVEWVVQYRISDSYKYLFRVRNAEKTLRDMSESAMRKIVGDRTVNEVLTVGRQAVATSVEKLLQELCNEYENGIRIDQVVLQDVNPPDPVKPSFNAVNEAQQERETLINQAEAEYNRVIPRASGEAQETIELANAYALNRVNRATGEATRFNSLFKEYSKAPEVTKQRIYLETMERVLPKLGNKVIVDEKGSNVLPLLNIDKSVKIEKKEGN</sequence>
<evidence type="ECO:0000313" key="8">
    <source>
        <dbReference type="EMBL" id="MFC3199978.1"/>
    </source>
</evidence>
<feature type="domain" description="Band 7" evidence="7">
    <location>
        <begin position="34"/>
        <end position="215"/>
    </location>
</feature>
<keyword evidence="9" id="KW-1185">Reference proteome</keyword>
<dbReference type="InterPro" id="IPR050710">
    <property type="entry name" value="Band7/mec-2_domain"/>
</dbReference>
<evidence type="ECO:0000313" key="9">
    <source>
        <dbReference type="Proteomes" id="UP001595526"/>
    </source>
</evidence>
<dbReference type="Proteomes" id="UP001595526">
    <property type="component" value="Unassembled WGS sequence"/>
</dbReference>
<organism evidence="8 9">
    <name type="scientific">Parapedobacter deserti</name>
    <dbReference type="NCBI Taxonomy" id="1912957"/>
    <lineage>
        <taxon>Bacteria</taxon>
        <taxon>Pseudomonadati</taxon>
        <taxon>Bacteroidota</taxon>
        <taxon>Sphingobacteriia</taxon>
        <taxon>Sphingobacteriales</taxon>
        <taxon>Sphingobacteriaceae</taxon>
        <taxon>Parapedobacter</taxon>
    </lineage>
</organism>
<dbReference type="PANTHER" id="PTHR43327:SF2">
    <property type="entry name" value="MODULATOR OF FTSH PROTEASE HFLK"/>
    <property type="match status" value="1"/>
</dbReference>
<comment type="similarity">
    <text evidence="2 6">Belongs to the band 7/mec-2 family. HflK subfamily.</text>
</comment>
<comment type="caution">
    <text evidence="8">The sequence shown here is derived from an EMBL/GenBank/DDBJ whole genome shotgun (WGS) entry which is preliminary data.</text>
</comment>
<keyword evidence="3 6" id="KW-0812">Transmembrane</keyword>
<dbReference type="GO" id="GO:0008233">
    <property type="term" value="F:peptidase activity"/>
    <property type="evidence" value="ECO:0007669"/>
    <property type="project" value="UniProtKB-KW"/>
</dbReference>
<dbReference type="EMBL" id="JBHRTA010000062">
    <property type="protein sequence ID" value="MFC3199978.1"/>
    <property type="molecule type" value="Genomic_DNA"/>
</dbReference>
<reference evidence="9" key="1">
    <citation type="journal article" date="2019" name="Int. J. Syst. Evol. Microbiol.">
        <title>The Global Catalogue of Microorganisms (GCM) 10K type strain sequencing project: providing services to taxonomists for standard genome sequencing and annotation.</title>
        <authorList>
            <consortium name="The Broad Institute Genomics Platform"/>
            <consortium name="The Broad Institute Genome Sequencing Center for Infectious Disease"/>
            <person name="Wu L."/>
            <person name="Ma J."/>
        </authorList>
    </citation>
    <scope>NUCLEOTIDE SEQUENCE [LARGE SCALE GENOMIC DNA]</scope>
    <source>
        <strain evidence="9">KCTC 52416</strain>
    </source>
</reference>
<dbReference type="Gene3D" id="3.30.479.30">
    <property type="entry name" value="Band 7 domain"/>
    <property type="match status" value="1"/>
</dbReference>
<keyword evidence="4 6" id="KW-1133">Transmembrane helix</keyword>
<evidence type="ECO:0000259" key="7">
    <source>
        <dbReference type="SMART" id="SM00244"/>
    </source>
</evidence>
<protein>
    <recommendedName>
        <fullName evidence="6">Protein HflK</fullName>
    </recommendedName>
</protein>
<dbReference type="Pfam" id="PF01145">
    <property type="entry name" value="Band_7"/>
    <property type="match status" value="1"/>
</dbReference>
<keyword evidence="8" id="KW-0378">Hydrolase</keyword>
<accession>A0ABV7JSU6</accession>
<evidence type="ECO:0000256" key="1">
    <source>
        <dbReference type="ARBA" id="ARBA00004167"/>
    </source>
</evidence>
<dbReference type="RefSeq" id="WP_379026123.1">
    <property type="nucleotide sequence ID" value="NZ_JBHRTA010000062.1"/>
</dbReference>
<dbReference type="CDD" id="cd03404">
    <property type="entry name" value="SPFH_HflK"/>
    <property type="match status" value="1"/>
</dbReference>
<evidence type="ECO:0000256" key="6">
    <source>
        <dbReference type="RuleBase" id="RU364113"/>
    </source>
</evidence>
<dbReference type="InterPro" id="IPR001107">
    <property type="entry name" value="Band_7"/>
</dbReference>
<evidence type="ECO:0000256" key="2">
    <source>
        <dbReference type="ARBA" id="ARBA00006971"/>
    </source>
</evidence>
<gene>
    <name evidence="8" type="primary">hflK</name>
    <name evidence="8" type="ORF">ACFOET_20325</name>
</gene>
<keyword evidence="8" id="KW-0645">Protease</keyword>
<keyword evidence="5 6" id="KW-0472">Membrane</keyword>
<dbReference type="NCBIfam" id="TIGR01933">
    <property type="entry name" value="hflK"/>
    <property type="match status" value="1"/>
</dbReference>
<evidence type="ECO:0000256" key="5">
    <source>
        <dbReference type="ARBA" id="ARBA00023136"/>
    </source>
</evidence>
<comment type="subcellular location">
    <subcellularLocation>
        <location evidence="1">Membrane</location>
        <topology evidence="1">Single-pass membrane protein</topology>
    </subcellularLocation>
</comment>
<proteinExistence type="inferred from homology"/>
<feature type="transmembrane region" description="Helical" evidence="6">
    <location>
        <begin position="21"/>
        <end position="40"/>
    </location>
</feature>
<evidence type="ECO:0000256" key="3">
    <source>
        <dbReference type="ARBA" id="ARBA00022692"/>
    </source>
</evidence>
<dbReference type="PANTHER" id="PTHR43327">
    <property type="entry name" value="STOMATIN-LIKE PROTEIN 2, MITOCHONDRIAL"/>
    <property type="match status" value="1"/>
</dbReference>
<comment type="function">
    <text evidence="6">HflC and HflK could encode or regulate a protease.</text>
</comment>
<dbReference type="InterPro" id="IPR036013">
    <property type="entry name" value="Band_7/SPFH_dom_sf"/>
</dbReference>
<evidence type="ECO:0000256" key="4">
    <source>
        <dbReference type="ARBA" id="ARBA00022989"/>
    </source>
</evidence>
<comment type="subunit">
    <text evidence="6">HflC and HflK may interact to form a multimeric complex.</text>
</comment>
<dbReference type="SUPFAM" id="SSF117892">
    <property type="entry name" value="Band 7/SPFH domain"/>
    <property type="match status" value="1"/>
</dbReference>